<keyword evidence="3" id="KW-1185">Reference proteome</keyword>
<dbReference type="Proteomes" id="UP000014071">
    <property type="component" value="Unassembled WGS sequence"/>
</dbReference>
<organism evidence="2 3">
    <name type="scientific">Pseudozyma hubeiensis (strain SY62)</name>
    <name type="common">Yeast</name>
    <dbReference type="NCBI Taxonomy" id="1305764"/>
    <lineage>
        <taxon>Eukaryota</taxon>
        <taxon>Fungi</taxon>
        <taxon>Dikarya</taxon>
        <taxon>Basidiomycota</taxon>
        <taxon>Ustilaginomycotina</taxon>
        <taxon>Ustilaginomycetes</taxon>
        <taxon>Ustilaginales</taxon>
        <taxon>Ustilaginaceae</taxon>
        <taxon>Pseudozyma</taxon>
    </lineage>
</organism>
<evidence type="ECO:0000313" key="2">
    <source>
        <dbReference type="EMBL" id="GAC99283.1"/>
    </source>
</evidence>
<dbReference type="GeneID" id="24112149"/>
<dbReference type="EMBL" id="DF238831">
    <property type="protein sequence ID" value="GAC99283.1"/>
    <property type="molecule type" value="Genomic_DNA"/>
</dbReference>
<dbReference type="AlphaFoldDB" id="R9PD25"/>
<reference evidence="3" key="1">
    <citation type="journal article" date="2013" name="Genome Announc.">
        <title>Draft genome sequence of the basidiomycetous yeast-like fungus Pseudozyma hubeiensis SY62, which produces an abundant amount of the biosurfactant mannosylerythritol lipids.</title>
        <authorList>
            <person name="Konishi M."/>
            <person name="Hatada Y."/>
            <person name="Horiuchi J."/>
        </authorList>
    </citation>
    <scope>NUCLEOTIDE SEQUENCE [LARGE SCALE GENOMIC DNA]</scope>
    <source>
        <strain evidence="3">SY62</strain>
    </source>
</reference>
<evidence type="ECO:0000313" key="3">
    <source>
        <dbReference type="Proteomes" id="UP000014071"/>
    </source>
</evidence>
<protein>
    <submittedName>
        <fullName evidence="2">Uncharacterized protein</fullName>
    </submittedName>
</protein>
<feature type="compositionally biased region" description="Polar residues" evidence="1">
    <location>
        <begin position="1"/>
        <end position="14"/>
    </location>
</feature>
<sequence>MENETLSAVGSRSAKQLRFGSKGSPATPQVQRNATKGGFGERGWMKDKVEMMVGLYKVPRPRRCNFFQKQTVGQKTVTCRTFRKEAQIFQRKSSAWLFARDRAVGVRVLWKPN</sequence>
<accession>R9PD25</accession>
<feature type="compositionally biased region" description="Polar residues" evidence="1">
    <location>
        <begin position="24"/>
        <end position="34"/>
    </location>
</feature>
<proteinExistence type="predicted"/>
<feature type="region of interest" description="Disordered" evidence="1">
    <location>
        <begin position="1"/>
        <end position="41"/>
    </location>
</feature>
<evidence type="ECO:0000256" key="1">
    <source>
        <dbReference type="SAM" id="MobiDB-lite"/>
    </source>
</evidence>
<name>R9PD25_PSEHS</name>
<dbReference type="RefSeq" id="XP_012192870.1">
    <property type="nucleotide sequence ID" value="XM_012337480.1"/>
</dbReference>
<gene>
    <name evidence="2" type="ORF">PHSY_006884</name>
</gene>
<dbReference type="HOGENOM" id="CLU_2134660_0_0_1"/>